<evidence type="ECO:0000313" key="3">
    <source>
        <dbReference type="Proteomes" id="UP000187506"/>
    </source>
</evidence>
<name>A0AAC9LMD9_9FLAO</name>
<reference evidence="2 3" key="1">
    <citation type="submission" date="2017-01" db="EMBL/GenBank/DDBJ databases">
        <title>Complete genome of Lacinutrix venerupis DOK2-8 isolated from seawater in Dokdo.</title>
        <authorList>
            <person name="Chi W.-J."/>
            <person name="Kim J.H."/>
        </authorList>
    </citation>
    <scope>NUCLEOTIDE SEQUENCE [LARGE SCALE GENOMIC DNA]</scope>
    <source>
        <strain evidence="2 3">DOK2-8</strain>
    </source>
</reference>
<evidence type="ECO:0000313" key="2">
    <source>
        <dbReference type="EMBL" id="APY00020.1"/>
    </source>
</evidence>
<dbReference type="EMBL" id="CP019352">
    <property type="protein sequence ID" value="APY00020.1"/>
    <property type="molecule type" value="Genomic_DNA"/>
</dbReference>
<organism evidence="2 3">
    <name type="scientific">Lacinutrix venerupis</name>
    <dbReference type="NCBI Taxonomy" id="1486034"/>
    <lineage>
        <taxon>Bacteria</taxon>
        <taxon>Pseudomonadati</taxon>
        <taxon>Bacteroidota</taxon>
        <taxon>Flavobacteriia</taxon>
        <taxon>Flavobacteriales</taxon>
        <taxon>Flavobacteriaceae</taxon>
        <taxon>Lacinutrix</taxon>
    </lineage>
</organism>
<feature type="domain" description="DUF6799" evidence="1">
    <location>
        <begin position="22"/>
        <end position="80"/>
    </location>
</feature>
<dbReference type="Proteomes" id="UP000187506">
    <property type="component" value="Chromosome"/>
</dbReference>
<dbReference type="KEGG" id="lvn:BWR22_06755"/>
<protein>
    <recommendedName>
        <fullName evidence="1">DUF6799 domain-containing protein</fullName>
    </recommendedName>
</protein>
<dbReference type="AlphaFoldDB" id="A0AAC9LMD9"/>
<proteinExistence type="predicted"/>
<dbReference type="InterPro" id="IPR046478">
    <property type="entry name" value="DUF6799"/>
</dbReference>
<sequence length="98" mass="11196">MSFLFLMSISTAIAQDKPVDSDYVILLNEKVFYYHNDGVKPLNEELKLNDGTVVKTDGTYIKDKKNMKLSDGECLGMSGKKYNTQLDLTKKILKERKK</sequence>
<accession>A0AAC9LMD9</accession>
<evidence type="ECO:0000259" key="1">
    <source>
        <dbReference type="Pfam" id="PF20606"/>
    </source>
</evidence>
<gene>
    <name evidence="2" type="ORF">BWR22_06755</name>
</gene>
<keyword evidence="3" id="KW-1185">Reference proteome</keyword>
<dbReference type="Pfam" id="PF20606">
    <property type="entry name" value="DUF6799"/>
    <property type="match status" value="1"/>
</dbReference>